<keyword evidence="1" id="KW-0472">Membrane</keyword>
<evidence type="ECO:0000313" key="3">
    <source>
        <dbReference type="Proteomes" id="UP000007463"/>
    </source>
</evidence>
<dbReference type="KEGG" id="fte:Fluta_3080"/>
<evidence type="ECO:0008006" key="4">
    <source>
        <dbReference type="Google" id="ProtNLM"/>
    </source>
</evidence>
<reference evidence="3" key="2">
    <citation type="submission" date="2011-02" db="EMBL/GenBank/DDBJ databases">
        <title>The complete genome of Fluviicola taffensis DSM 16823.</title>
        <authorList>
            <consortium name="US DOE Joint Genome Institute (JGI-PGF)"/>
            <person name="Lucas S."/>
            <person name="Copeland A."/>
            <person name="Lapidus A."/>
            <person name="Bruce D."/>
            <person name="Goodwin L."/>
            <person name="Pitluck S."/>
            <person name="Kyrpides N."/>
            <person name="Mavromatis K."/>
            <person name="Ivanova N."/>
            <person name="Mikhailova N."/>
            <person name="Pagani I."/>
            <person name="Chertkov O."/>
            <person name="Detter J.C."/>
            <person name="Han C."/>
            <person name="Tapia R."/>
            <person name="Land M."/>
            <person name="Hauser L."/>
            <person name="Markowitz V."/>
            <person name="Cheng J.-F."/>
            <person name="Hugenholtz P."/>
            <person name="Woyke T."/>
            <person name="Wu D."/>
            <person name="Tindall B."/>
            <person name="Pomrenke H.G."/>
            <person name="Brambilla E."/>
            <person name="Klenk H.-P."/>
            <person name="Eisen J.A."/>
        </authorList>
    </citation>
    <scope>NUCLEOTIDE SEQUENCE [LARGE SCALE GENOMIC DNA]</scope>
    <source>
        <strain evidence="3">DSM 16823 / RW262 / RW262</strain>
    </source>
</reference>
<keyword evidence="3" id="KW-1185">Reference proteome</keyword>
<gene>
    <name evidence="2" type="ordered locus">Fluta_3080</name>
</gene>
<dbReference type="eggNOG" id="COG4980">
    <property type="taxonomic scope" value="Bacteria"/>
</dbReference>
<dbReference type="Pfam" id="PF12732">
    <property type="entry name" value="YtxH"/>
    <property type="match status" value="1"/>
</dbReference>
<feature type="transmembrane region" description="Helical" evidence="1">
    <location>
        <begin position="20"/>
        <end position="39"/>
    </location>
</feature>
<dbReference type="InterPro" id="IPR024623">
    <property type="entry name" value="YtxH"/>
</dbReference>
<sequence>MVEKDKNNQKKTGSSATGKVVGALVAGAAVGVAVGILTAPKKGSKTRAKILDDAKDLASTLKTKAAEFKEKGNKE</sequence>
<dbReference type="InterPro" id="IPR052928">
    <property type="entry name" value="Desiccation-related_membrane"/>
</dbReference>
<dbReference type="Proteomes" id="UP000007463">
    <property type="component" value="Chromosome"/>
</dbReference>
<protein>
    <recommendedName>
        <fullName evidence="4">YtxH-like protein</fullName>
    </recommendedName>
</protein>
<proteinExistence type="predicted"/>
<dbReference type="STRING" id="755732.Fluta_3080"/>
<dbReference type="HOGENOM" id="CLU_2665732_0_0_10"/>
<evidence type="ECO:0000313" key="2">
    <source>
        <dbReference type="EMBL" id="AEA45056.1"/>
    </source>
</evidence>
<keyword evidence="1" id="KW-0812">Transmembrane</keyword>
<name>F2IJZ7_FLUTR</name>
<dbReference type="PANTHER" id="PTHR35792:SF2">
    <property type="entry name" value="GENERAL STRESS PROTEIN"/>
    <property type="match status" value="1"/>
</dbReference>
<dbReference type="EMBL" id="CP002542">
    <property type="protein sequence ID" value="AEA45056.1"/>
    <property type="molecule type" value="Genomic_DNA"/>
</dbReference>
<reference evidence="2 3" key="1">
    <citation type="journal article" date="2011" name="Stand. Genomic Sci.">
        <title>Complete genome sequence of the gliding freshwater bacterium Fluviicola taffensis type strain (RW262).</title>
        <authorList>
            <person name="Woyke T."/>
            <person name="Chertkov O."/>
            <person name="Lapidus A."/>
            <person name="Nolan M."/>
            <person name="Lucas S."/>
            <person name="Del Rio T.G."/>
            <person name="Tice H."/>
            <person name="Cheng J.F."/>
            <person name="Tapia R."/>
            <person name="Han C."/>
            <person name="Goodwin L."/>
            <person name="Pitluck S."/>
            <person name="Liolios K."/>
            <person name="Pagani I."/>
            <person name="Ivanova N."/>
            <person name="Huntemann M."/>
            <person name="Mavromatis K."/>
            <person name="Mikhailova N."/>
            <person name="Pati A."/>
            <person name="Chen A."/>
            <person name="Palaniappan K."/>
            <person name="Land M."/>
            <person name="Hauser L."/>
            <person name="Brambilla E.M."/>
            <person name="Rohde M."/>
            <person name="Mwirichia R."/>
            <person name="Sikorski J."/>
            <person name="Tindall B.J."/>
            <person name="Goker M."/>
            <person name="Bristow J."/>
            <person name="Eisen J.A."/>
            <person name="Markowitz V."/>
            <person name="Hugenholtz P."/>
            <person name="Klenk H.P."/>
            <person name="Kyrpides N.C."/>
        </authorList>
    </citation>
    <scope>NUCLEOTIDE SEQUENCE [LARGE SCALE GENOMIC DNA]</scope>
    <source>
        <strain evidence="3">DSM 16823 / RW262 / RW262</strain>
    </source>
</reference>
<dbReference type="PANTHER" id="PTHR35792">
    <property type="entry name" value="GENERAL STRESS PROTEIN"/>
    <property type="match status" value="1"/>
</dbReference>
<evidence type="ECO:0000256" key="1">
    <source>
        <dbReference type="SAM" id="Phobius"/>
    </source>
</evidence>
<dbReference type="OrthoDB" id="798344at2"/>
<dbReference type="RefSeq" id="WP_013687823.1">
    <property type="nucleotide sequence ID" value="NC_015321.1"/>
</dbReference>
<accession>F2IJZ7</accession>
<dbReference type="AlphaFoldDB" id="F2IJZ7"/>
<organism evidence="2 3">
    <name type="scientific">Fluviicola taffensis (strain DSM 16823 / NCIMB 13979 / RW262)</name>
    <dbReference type="NCBI Taxonomy" id="755732"/>
    <lineage>
        <taxon>Bacteria</taxon>
        <taxon>Pseudomonadati</taxon>
        <taxon>Bacteroidota</taxon>
        <taxon>Flavobacteriia</taxon>
        <taxon>Flavobacteriales</taxon>
        <taxon>Crocinitomicaceae</taxon>
        <taxon>Fluviicola</taxon>
    </lineage>
</organism>
<keyword evidence="1" id="KW-1133">Transmembrane helix</keyword>